<feature type="transmembrane region" description="Helical" evidence="1">
    <location>
        <begin position="118"/>
        <end position="135"/>
    </location>
</feature>
<feature type="transmembrane region" description="Helical" evidence="1">
    <location>
        <begin position="38"/>
        <end position="57"/>
    </location>
</feature>
<name>A0A9Q3YTN7_9FLAO</name>
<keyword evidence="5" id="KW-1185">Reference proteome</keyword>
<reference evidence="2" key="3">
    <citation type="submission" date="2024-05" db="EMBL/GenBank/DDBJ databases">
        <title>Description of novel Chryseobacterium sp. strain C-2.</title>
        <authorList>
            <person name="Saticioglu I.B."/>
        </authorList>
    </citation>
    <scope>NUCLEOTIDE SEQUENCE</scope>
    <source>
        <strain evidence="2">C-2</strain>
    </source>
</reference>
<feature type="transmembrane region" description="Helical" evidence="1">
    <location>
        <begin position="141"/>
        <end position="161"/>
    </location>
</feature>
<keyword evidence="1" id="KW-0812">Transmembrane</keyword>
<keyword evidence="1" id="KW-1133">Transmembrane helix</keyword>
<evidence type="ECO:0000313" key="4">
    <source>
        <dbReference type="EMBL" id="MCC9037039.1"/>
    </source>
</evidence>
<evidence type="ECO:0000313" key="6">
    <source>
        <dbReference type="Proteomes" id="UP001107960"/>
    </source>
</evidence>
<feature type="transmembrane region" description="Helical" evidence="1">
    <location>
        <begin position="173"/>
        <end position="194"/>
    </location>
</feature>
<dbReference type="AlphaFoldDB" id="A0A9Q3YTN7"/>
<dbReference type="EMBL" id="JAJJML010000002">
    <property type="protein sequence ID" value="MCC9037039.1"/>
    <property type="molecule type" value="Genomic_DNA"/>
</dbReference>
<dbReference type="Proteomes" id="UP000603715">
    <property type="component" value="Unassembled WGS sequence"/>
</dbReference>
<evidence type="ECO:0000256" key="1">
    <source>
        <dbReference type="SAM" id="Phobius"/>
    </source>
</evidence>
<reference evidence="3" key="1">
    <citation type="submission" date="2021-11" db="EMBL/GenBank/DDBJ databases">
        <title>Description of novel Chryseobacterium species.</title>
        <authorList>
            <person name="Saticioglu I.B."/>
            <person name="Ay H."/>
            <person name="Altun S."/>
            <person name="Duman M."/>
        </authorList>
    </citation>
    <scope>NUCLEOTIDE SEQUENCE</scope>
    <source>
        <strain evidence="3">C-39</strain>
    </source>
</reference>
<accession>A0A9Q3YTN7</accession>
<sequence length="197" mass="22884">MVYYIKGIWYSIKQLYLQPGHAIRDYIEGKRINHFKPLSLVIVLATVYALIYHLGNINLLSSDNESSLEITENIFHHYYWFVVATTPLNALATFLFFKKTGYNYSEMFILESFKTSQRLLLHILSLGILFVFNSPTSIKTINYSLIVIDLLLIIWSNIQFFKTFPTVEVIIKSLLSFTLYTLVFFVILVGYDLLIGL</sequence>
<comment type="caution">
    <text evidence="3">The sequence shown here is derived from an EMBL/GenBank/DDBJ whole genome shotgun (WGS) entry which is preliminary data.</text>
</comment>
<evidence type="ECO:0000313" key="5">
    <source>
        <dbReference type="Proteomes" id="UP000603715"/>
    </source>
</evidence>
<dbReference type="EMBL" id="JACXXP010000016">
    <property type="protein sequence ID" value="MBD3905507.1"/>
    <property type="molecule type" value="Genomic_DNA"/>
</dbReference>
<evidence type="ECO:0000313" key="3">
    <source>
        <dbReference type="EMBL" id="MCC9035017.1"/>
    </source>
</evidence>
<proteinExistence type="predicted"/>
<dbReference type="Proteomes" id="UP001107960">
    <property type="component" value="Unassembled WGS sequence"/>
</dbReference>
<dbReference type="RefSeq" id="WP_191179999.1">
    <property type="nucleotide sequence ID" value="NZ_JACXXP010000016.1"/>
</dbReference>
<organism evidence="3 6">
    <name type="scientific">Chryseobacterium muglaense</name>
    <dbReference type="NCBI Taxonomy" id="2893752"/>
    <lineage>
        <taxon>Bacteria</taxon>
        <taxon>Pseudomonadati</taxon>
        <taxon>Bacteroidota</taxon>
        <taxon>Flavobacteriia</taxon>
        <taxon>Flavobacteriales</taxon>
        <taxon>Weeksellaceae</taxon>
        <taxon>Chryseobacterium group</taxon>
        <taxon>Chryseobacterium</taxon>
    </lineage>
</organism>
<reference evidence="5" key="2">
    <citation type="submission" date="2023-07" db="EMBL/GenBank/DDBJ databases">
        <title>Description of novel Chryseobacterium sp. strain C-2.</title>
        <authorList>
            <person name="Saticioglu I.B."/>
        </authorList>
    </citation>
    <scope>NUCLEOTIDE SEQUENCE [LARGE SCALE GENOMIC DNA]</scope>
    <source>
        <strain evidence="5">C-2</strain>
    </source>
</reference>
<keyword evidence="1" id="KW-0472">Membrane</keyword>
<gene>
    <name evidence="2" type="ORF">IEW27_13025</name>
    <name evidence="3" type="ORF">LNP80_12250</name>
    <name evidence="4" type="ORF">LNP80_22775</name>
</gene>
<dbReference type="EMBL" id="JAJJML010000001">
    <property type="protein sequence ID" value="MCC9035017.1"/>
    <property type="molecule type" value="Genomic_DNA"/>
</dbReference>
<protein>
    <submittedName>
        <fullName evidence="3">DUF3667 domain-containing protein</fullName>
    </submittedName>
</protein>
<evidence type="ECO:0000313" key="2">
    <source>
        <dbReference type="EMBL" id="MBD3905507.1"/>
    </source>
</evidence>
<dbReference type="Pfam" id="PF12412">
    <property type="entry name" value="DUF3667"/>
    <property type="match status" value="1"/>
</dbReference>
<feature type="transmembrane region" description="Helical" evidence="1">
    <location>
        <begin position="77"/>
        <end position="97"/>
    </location>
</feature>
<dbReference type="InterPro" id="IPR022134">
    <property type="entry name" value="DUF3667"/>
</dbReference>